<name>A0A2J6S8H7_HYAVF</name>
<dbReference type="Proteomes" id="UP000235786">
    <property type="component" value="Unassembled WGS sequence"/>
</dbReference>
<proteinExistence type="predicted"/>
<keyword evidence="2" id="KW-1185">Reference proteome</keyword>
<dbReference type="EMBL" id="KZ613938">
    <property type="protein sequence ID" value="PMD47056.1"/>
    <property type="molecule type" value="Genomic_DNA"/>
</dbReference>
<gene>
    <name evidence="1" type="ORF">L207DRAFT_376363</name>
</gene>
<accession>A0A2J6S8H7</accession>
<sequence length="65" mass="7164">LAPEHLYTGLQGFSASVPNITEVGDYIVVFAGGNIAFLLRLTKDDYRFVGPCYVHEIMNGEAFPE</sequence>
<feature type="non-terminal residue" evidence="1">
    <location>
        <position position="1"/>
    </location>
</feature>
<reference evidence="1 2" key="1">
    <citation type="submission" date="2016-04" db="EMBL/GenBank/DDBJ databases">
        <title>A degradative enzymes factory behind the ericoid mycorrhizal symbiosis.</title>
        <authorList>
            <consortium name="DOE Joint Genome Institute"/>
            <person name="Martino E."/>
            <person name="Morin E."/>
            <person name="Grelet G."/>
            <person name="Kuo A."/>
            <person name="Kohler A."/>
            <person name="Daghino S."/>
            <person name="Barry K."/>
            <person name="Choi C."/>
            <person name="Cichocki N."/>
            <person name="Clum A."/>
            <person name="Copeland A."/>
            <person name="Hainaut M."/>
            <person name="Haridas S."/>
            <person name="Labutti K."/>
            <person name="Lindquist E."/>
            <person name="Lipzen A."/>
            <person name="Khouja H.-R."/>
            <person name="Murat C."/>
            <person name="Ohm R."/>
            <person name="Olson A."/>
            <person name="Spatafora J."/>
            <person name="Veneault-Fourrey C."/>
            <person name="Henrissat B."/>
            <person name="Grigoriev I."/>
            <person name="Martin F."/>
            <person name="Perotto S."/>
        </authorList>
    </citation>
    <scope>NUCLEOTIDE SEQUENCE [LARGE SCALE GENOMIC DNA]</scope>
    <source>
        <strain evidence="1 2">F</strain>
    </source>
</reference>
<dbReference type="AlphaFoldDB" id="A0A2J6S8H7"/>
<dbReference type="Pfam" id="PF26639">
    <property type="entry name" value="Het-6_barrel"/>
    <property type="match status" value="1"/>
</dbReference>
<dbReference type="OrthoDB" id="2157530at2759"/>
<protein>
    <submittedName>
        <fullName evidence="1">Uncharacterized protein</fullName>
    </submittedName>
</protein>
<evidence type="ECO:0000313" key="2">
    <source>
        <dbReference type="Proteomes" id="UP000235786"/>
    </source>
</evidence>
<feature type="non-terminal residue" evidence="1">
    <location>
        <position position="65"/>
    </location>
</feature>
<organism evidence="1 2">
    <name type="scientific">Hyaloscypha variabilis (strain UAMH 11265 / GT02V1 / F)</name>
    <name type="common">Meliniomyces variabilis</name>
    <dbReference type="NCBI Taxonomy" id="1149755"/>
    <lineage>
        <taxon>Eukaryota</taxon>
        <taxon>Fungi</taxon>
        <taxon>Dikarya</taxon>
        <taxon>Ascomycota</taxon>
        <taxon>Pezizomycotina</taxon>
        <taxon>Leotiomycetes</taxon>
        <taxon>Helotiales</taxon>
        <taxon>Hyaloscyphaceae</taxon>
        <taxon>Hyaloscypha</taxon>
        <taxon>Hyaloscypha variabilis</taxon>
    </lineage>
</organism>
<evidence type="ECO:0000313" key="1">
    <source>
        <dbReference type="EMBL" id="PMD47056.1"/>
    </source>
</evidence>